<feature type="transmembrane region" description="Helical" evidence="7">
    <location>
        <begin position="282"/>
        <end position="302"/>
    </location>
</feature>
<evidence type="ECO:0000256" key="4">
    <source>
        <dbReference type="ARBA" id="ARBA00022989"/>
    </source>
</evidence>
<dbReference type="AlphaFoldDB" id="A0A8G0PHR4"/>
<feature type="transmembrane region" description="Helical" evidence="7">
    <location>
        <begin position="137"/>
        <end position="161"/>
    </location>
</feature>
<feature type="transmembrane region" description="Helical" evidence="7">
    <location>
        <begin position="368"/>
        <end position="391"/>
    </location>
</feature>
<dbReference type="PANTHER" id="PTHR43791">
    <property type="entry name" value="PERMEASE-RELATED"/>
    <property type="match status" value="1"/>
</dbReference>
<dbReference type="EMBL" id="CP075868">
    <property type="protein sequence ID" value="QYT01822.1"/>
    <property type="molecule type" value="Genomic_DNA"/>
</dbReference>
<protein>
    <submittedName>
        <fullName evidence="9">Major facilitator superfamily transporter</fullName>
    </submittedName>
</protein>
<evidence type="ECO:0000256" key="6">
    <source>
        <dbReference type="SAM" id="MobiDB-lite"/>
    </source>
</evidence>
<feature type="transmembrane region" description="Helical" evidence="7">
    <location>
        <begin position="403"/>
        <end position="425"/>
    </location>
</feature>
<dbReference type="Pfam" id="PF07690">
    <property type="entry name" value="MFS_1"/>
    <property type="match status" value="1"/>
</dbReference>
<dbReference type="SUPFAM" id="SSF103473">
    <property type="entry name" value="MFS general substrate transporter"/>
    <property type="match status" value="1"/>
</dbReference>
<dbReference type="Gene3D" id="1.20.1250.20">
    <property type="entry name" value="MFS general substrate transporter like domains"/>
    <property type="match status" value="2"/>
</dbReference>
<proteinExistence type="predicted"/>
<keyword evidence="3 7" id="KW-0812">Transmembrane</keyword>
<evidence type="ECO:0000259" key="8">
    <source>
        <dbReference type="PROSITE" id="PS50850"/>
    </source>
</evidence>
<sequence length="495" mass="55196">MTVDGTMDSKKEISMVEDADPNGESIPQLDEAEFKKILRRIDLRLIPLLSVLYLLSFLDRGNVGNANVAGLSKDLHLTGTQYNIALTMFFIPYGLFEVPSNILLKILKPRVWIPIIMLSWGTIMTLMGIVQSYAGLVVARVFLGIAEAGFFPAASYLLTCWYPRHEVQLRMGYFYGAGALSGAFSGLLAFAIEKMDGVGGLAGWRWIFILEGLLTVVAAVATPFLLPNDPMSCKFLNDTEKKHVINRLREFQQTQRAVESDPFKWEYFWQAFTDWKVWMSILVYWGNAMPIYGFIYTLPVVIDELGYSATNAQLLTIPVYIAAVIATVTSAYFSDRLKTRSPFIIIPQLFGALGLVIVMAIPKERYPGAVYGALFIVAIGLYTTITGVVSWNANNLAGTWKRNIGLGLQISIGNLGGAVGTNIYLRQQAPNYWLGFGFSLGILLVASSAGMIMRIALQRINKKRESMSREEILEKYTPEELDRMGDKSPLFIYTL</sequence>
<feature type="domain" description="Major facilitator superfamily (MFS) profile" evidence="8">
    <location>
        <begin position="45"/>
        <end position="465"/>
    </location>
</feature>
<feature type="transmembrane region" description="Helical" evidence="7">
    <location>
        <begin position="82"/>
        <end position="104"/>
    </location>
</feature>
<feature type="transmembrane region" description="Helical" evidence="7">
    <location>
        <begin position="173"/>
        <end position="192"/>
    </location>
</feature>
<dbReference type="InterPro" id="IPR011701">
    <property type="entry name" value="MFS"/>
</dbReference>
<accession>A0A8G0PHR4</accession>
<dbReference type="PANTHER" id="PTHR43791:SF18">
    <property type="entry name" value="NICOTINIC ACID TRANSPORTER TNA1, PUTATIVE (AFU_ORTHOLOGUE AFUA_3G03820)-RELATED"/>
    <property type="match status" value="1"/>
</dbReference>
<organism evidence="9 10">
    <name type="scientific">Trichoderma simmonsii</name>
    <dbReference type="NCBI Taxonomy" id="1491479"/>
    <lineage>
        <taxon>Eukaryota</taxon>
        <taxon>Fungi</taxon>
        <taxon>Dikarya</taxon>
        <taxon>Ascomycota</taxon>
        <taxon>Pezizomycotina</taxon>
        <taxon>Sordariomycetes</taxon>
        <taxon>Hypocreomycetidae</taxon>
        <taxon>Hypocreales</taxon>
        <taxon>Hypocreaceae</taxon>
        <taxon>Trichoderma</taxon>
    </lineage>
</organism>
<feature type="transmembrane region" description="Helical" evidence="7">
    <location>
        <begin position="111"/>
        <end position="131"/>
    </location>
</feature>
<name>A0A8G0PHR4_9HYPO</name>
<feature type="transmembrane region" description="Helical" evidence="7">
    <location>
        <begin position="204"/>
        <end position="226"/>
    </location>
</feature>
<dbReference type="FunFam" id="1.20.1250.20:FF:000068">
    <property type="entry name" value="MFS general substrate transporter"/>
    <property type="match status" value="1"/>
</dbReference>
<reference evidence="9 10" key="1">
    <citation type="journal article" date="2021" name="BMC Genomics">
        <title>Telomere-to-telomere genome assembly of asparaginase-producing Trichoderma simmonsii.</title>
        <authorList>
            <person name="Chung D."/>
            <person name="Kwon Y.M."/>
            <person name="Yang Y."/>
        </authorList>
    </citation>
    <scope>NUCLEOTIDE SEQUENCE [LARGE SCALE GENOMIC DNA]</scope>
    <source>
        <strain evidence="9 10">GH-Sj1</strain>
    </source>
</reference>
<evidence type="ECO:0000256" key="2">
    <source>
        <dbReference type="ARBA" id="ARBA00022448"/>
    </source>
</evidence>
<feature type="region of interest" description="Disordered" evidence="6">
    <location>
        <begin position="1"/>
        <end position="22"/>
    </location>
</feature>
<keyword evidence="4 7" id="KW-1133">Transmembrane helix</keyword>
<feature type="transmembrane region" description="Helical" evidence="7">
    <location>
        <begin position="345"/>
        <end position="362"/>
    </location>
</feature>
<feature type="transmembrane region" description="Helical" evidence="7">
    <location>
        <begin position="314"/>
        <end position="333"/>
    </location>
</feature>
<dbReference type="FunFam" id="1.20.1250.20:FF:000034">
    <property type="entry name" value="MFS general substrate transporter"/>
    <property type="match status" value="1"/>
</dbReference>
<comment type="subcellular location">
    <subcellularLocation>
        <location evidence="1">Membrane</location>
        <topology evidence="1">Multi-pass membrane protein</topology>
    </subcellularLocation>
</comment>
<dbReference type="InterPro" id="IPR036259">
    <property type="entry name" value="MFS_trans_sf"/>
</dbReference>
<keyword evidence="5 7" id="KW-0472">Membrane</keyword>
<dbReference type="GO" id="GO:0016020">
    <property type="term" value="C:membrane"/>
    <property type="evidence" value="ECO:0007669"/>
    <property type="project" value="UniProtKB-SubCell"/>
</dbReference>
<dbReference type="PROSITE" id="PS50850">
    <property type="entry name" value="MFS"/>
    <property type="match status" value="1"/>
</dbReference>
<evidence type="ECO:0000313" key="9">
    <source>
        <dbReference type="EMBL" id="QYT01822.1"/>
    </source>
</evidence>
<feature type="transmembrane region" description="Helical" evidence="7">
    <location>
        <begin position="431"/>
        <end position="457"/>
    </location>
</feature>
<evidence type="ECO:0000256" key="3">
    <source>
        <dbReference type="ARBA" id="ARBA00022692"/>
    </source>
</evidence>
<dbReference type="Proteomes" id="UP000826661">
    <property type="component" value="Chromosome V"/>
</dbReference>
<evidence type="ECO:0000256" key="5">
    <source>
        <dbReference type="ARBA" id="ARBA00023136"/>
    </source>
</evidence>
<keyword evidence="2" id="KW-0813">Transport</keyword>
<evidence type="ECO:0000256" key="7">
    <source>
        <dbReference type="SAM" id="Phobius"/>
    </source>
</evidence>
<dbReference type="InterPro" id="IPR020846">
    <property type="entry name" value="MFS_dom"/>
</dbReference>
<gene>
    <name evidence="9" type="ORF">H0G86_008837</name>
</gene>
<feature type="transmembrane region" description="Helical" evidence="7">
    <location>
        <begin position="41"/>
        <end position="58"/>
    </location>
</feature>
<dbReference type="GO" id="GO:0022857">
    <property type="term" value="F:transmembrane transporter activity"/>
    <property type="evidence" value="ECO:0007669"/>
    <property type="project" value="InterPro"/>
</dbReference>
<keyword evidence="10" id="KW-1185">Reference proteome</keyword>
<evidence type="ECO:0000313" key="10">
    <source>
        <dbReference type="Proteomes" id="UP000826661"/>
    </source>
</evidence>
<evidence type="ECO:0000256" key="1">
    <source>
        <dbReference type="ARBA" id="ARBA00004141"/>
    </source>
</evidence>